<keyword evidence="14" id="KW-0413">Isomerase</keyword>
<comment type="caution">
    <text evidence="11">Lacks conserved residue(s) required for the propagation of feature annotation.</text>
</comment>
<dbReference type="Gene3D" id="3.40.50.720">
    <property type="entry name" value="NAD(P)-binding Rossmann-like Domain"/>
    <property type="match status" value="1"/>
</dbReference>
<feature type="domain" description="KARI N-terminal Rossmann" evidence="12">
    <location>
        <begin position="15"/>
        <end position="208"/>
    </location>
</feature>
<feature type="binding site" evidence="10">
    <location>
        <begin position="45"/>
        <end position="48"/>
    </location>
    <ligand>
        <name>NADP(+)</name>
        <dbReference type="ChEBI" id="CHEBI:58349"/>
    </ligand>
</feature>
<accession>A0A520LL02</accession>
<feature type="domain" description="KARI C-terminal knotted" evidence="13">
    <location>
        <begin position="345"/>
        <end position="486"/>
    </location>
</feature>
<dbReference type="SUPFAM" id="SSF51735">
    <property type="entry name" value="NAD(P)-binding Rossmann-fold domains"/>
    <property type="match status" value="1"/>
</dbReference>
<dbReference type="PANTHER" id="PTHR21371:SF1">
    <property type="entry name" value="KETOL-ACID REDUCTOISOMERASE, MITOCHONDRIAL"/>
    <property type="match status" value="1"/>
</dbReference>
<comment type="catalytic activity">
    <reaction evidence="9 10">
        <text>(2R)-2,3-dihydroxy-3-methylbutanoate + NADP(+) = (2S)-2-acetolactate + NADPH + H(+)</text>
        <dbReference type="Rhea" id="RHEA:22068"/>
        <dbReference type="ChEBI" id="CHEBI:15378"/>
        <dbReference type="ChEBI" id="CHEBI:49072"/>
        <dbReference type="ChEBI" id="CHEBI:57783"/>
        <dbReference type="ChEBI" id="CHEBI:58349"/>
        <dbReference type="ChEBI" id="CHEBI:58476"/>
        <dbReference type="EC" id="1.1.1.86"/>
    </reaction>
</comment>
<feature type="binding site" evidence="10 11">
    <location>
        <position position="221"/>
    </location>
    <ligand>
        <name>Mg(2+)</name>
        <dbReference type="ChEBI" id="CHEBI:18420"/>
        <label>1</label>
    </ligand>
</feature>
<comment type="cofactor">
    <cofactor evidence="10">
        <name>Mg(2+)</name>
        <dbReference type="ChEBI" id="CHEBI:18420"/>
    </cofactor>
    <text evidence="10">Binds 2 magnesium ions per subunit.</text>
</comment>
<dbReference type="HAMAP" id="MF_00435">
    <property type="entry name" value="IlvC"/>
    <property type="match status" value="1"/>
</dbReference>
<evidence type="ECO:0000256" key="3">
    <source>
        <dbReference type="ARBA" id="ARBA00010318"/>
    </source>
</evidence>
<evidence type="ECO:0000256" key="5">
    <source>
        <dbReference type="ARBA" id="ARBA00022723"/>
    </source>
</evidence>
<evidence type="ECO:0000256" key="1">
    <source>
        <dbReference type="ARBA" id="ARBA00004864"/>
    </source>
</evidence>
<evidence type="ECO:0000256" key="7">
    <source>
        <dbReference type="ARBA" id="ARBA00023002"/>
    </source>
</evidence>
<protein>
    <recommendedName>
        <fullName evidence="10">Ketol-acid reductoisomerase (NADP(+))</fullName>
        <shortName evidence="10">KARI</shortName>
        <ecNumber evidence="10">1.1.1.86</ecNumber>
    </recommendedName>
    <alternativeName>
        <fullName evidence="10">Acetohydroxy-acid isomeroreductase</fullName>
        <shortName evidence="10">AHIR</shortName>
    </alternativeName>
    <alternativeName>
        <fullName evidence="10">Alpha-keto-beta-hydroxylacyl reductoisomerase</fullName>
    </alternativeName>
</protein>
<dbReference type="GO" id="GO:0000287">
    <property type="term" value="F:magnesium ion binding"/>
    <property type="evidence" value="ECO:0007669"/>
    <property type="project" value="UniProtKB-UniRule"/>
</dbReference>
<evidence type="ECO:0000259" key="13">
    <source>
        <dbReference type="PROSITE" id="PS51851"/>
    </source>
</evidence>
<evidence type="ECO:0000313" key="15">
    <source>
        <dbReference type="Proteomes" id="UP000318148"/>
    </source>
</evidence>
<comment type="function">
    <text evidence="10">Involved in the biosynthesis of branched-chain amino acids (BCAA). Catalyzes an alkyl-migration followed by a ketol-acid reduction of (S)-2-acetolactate (S2AL) to yield (R)-2,3-dihydroxy-isovalerate. In the isomerase reaction, S2AL is rearranged via a Mg-dependent methyl migration to produce 3-hydroxy-3-methyl-2-ketobutyrate (HMKB). In the reductase reaction, this 2-ketoacid undergoes a metal-dependent reduction by NADPH to yield (R)-2,3-dihydroxy-isovalerate.</text>
</comment>
<proteinExistence type="inferred from homology"/>
<gene>
    <name evidence="10 14" type="primary">ilvC</name>
    <name evidence="14" type="ORF">EVB02_03115</name>
</gene>
<organism evidence="14 15">
    <name type="scientific">SAR92 clade bacterium</name>
    <dbReference type="NCBI Taxonomy" id="2315479"/>
    <lineage>
        <taxon>Bacteria</taxon>
        <taxon>Pseudomonadati</taxon>
        <taxon>Pseudomonadota</taxon>
        <taxon>Gammaproteobacteria</taxon>
        <taxon>Cellvibrionales</taxon>
        <taxon>Porticoccaceae</taxon>
        <taxon>SAR92 clade</taxon>
    </lineage>
</organism>
<dbReference type="GO" id="GO:0016853">
    <property type="term" value="F:isomerase activity"/>
    <property type="evidence" value="ECO:0007669"/>
    <property type="project" value="UniProtKB-KW"/>
</dbReference>
<dbReference type="GO" id="GO:0009099">
    <property type="term" value="P:L-valine biosynthetic process"/>
    <property type="evidence" value="ECO:0007669"/>
    <property type="project" value="UniProtKB-UniRule"/>
</dbReference>
<dbReference type="NCBIfam" id="TIGR00465">
    <property type="entry name" value="ilvC"/>
    <property type="match status" value="1"/>
</dbReference>
<dbReference type="SUPFAM" id="SSF48179">
    <property type="entry name" value="6-phosphogluconate dehydrogenase C-terminal domain-like"/>
    <property type="match status" value="2"/>
</dbReference>
<evidence type="ECO:0000259" key="12">
    <source>
        <dbReference type="PROSITE" id="PS51850"/>
    </source>
</evidence>
<comment type="catalytic activity">
    <reaction evidence="10">
        <text>(2R,3R)-2,3-dihydroxy-3-methylpentanoate + NADP(+) = (S)-2-ethyl-2-hydroxy-3-oxobutanoate + NADPH + H(+)</text>
        <dbReference type="Rhea" id="RHEA:13493"/>
        <dbReference type="ChEBI" id="CHEBI:15378"/>
        <dbReference type="ChEBI" id="CHEBI:49256"/>
        <dbReference type="ChEBI" id="CHEBI:49258"/>
        <dbReference type="ChEBI" id="CHEBI:57783"/>
        <dbReference type="ChEBI" id="CHEBI:58349"/>
        <dbReference type="EC" id="1.1.1.86"/>
    </reaction>
</comment>
<evidence type="ECO:0000256" key="6">
    <source>
        <dbReference type="ARBA" id="ARBA00022842"/>
    </source>
</evidence>
<feature type="binding site" evidence="10">
    <location>
        <begin position="108"/>
        <end position="110"/>
    </location>
    <ligand>
        <name>NADP(+)</name>
        <dbReference type="ChEBI" id="CHEBI:58349"/>
    </ligand>
</feature>
<feature type="binding site" evidence="10 11">
    <location>
        <position position="414"/>
    </location>
    <ligand>
        <name>substrate</name>
    </ligand>
</feature>
<comment type="pathway">
    <text evidence="1 10">Amino-acid biosynthesis; L-valine biosynthesis; L-valine from pyruvate: step 2/4.</text>
</comment>
<feature type="binding site" evidence="10">
    <location>
        <position position="76"/>
    </location>
    <ligand>
        <name>NADP(+)</name>
        <dbReference type="ChEBI" id="CHEBI:58349"/>
    </ligand>
</feature>
<evidence type="ECO:0000256" key="8">
    <source>
        <dbReference type="ARBA" id="ARBA00023304"/>
    </source>
</evidence>
<dbReference type="GO" id="GO:0005829">
    <property type="term" value="C:cytosol"/>
    <property type="evidence" value="ECO:0007669"/>
    <property type="project" value="TreeGrafter"/>
</dbReference>
<feature type="binding site" evidence="10 11">
    <location>
        <position position="389"/>
    </location>
    <ligand>
        <name>Mg(2+)</name>
        <dbReference type="ChEBI" id="CHEBI:18420"/>
        <label>2</label>
    </ligand>
</feature>
<dbReference type="PROSITE" id="PS51851">
    <property type="entry name" value="KARI_C"/>
    <property type="match status" value="2"/>
</dbReference>
<dbReference type="UniPathway" id="UPA00047">
    <property type="reaction ID" value="UER00056"/>
</dbReference>
<comment type="similarity">
    <text evidence="3 10 11">Belongs to the ketol-acid reductoisomerase family.</text>
</comment>
<keyword evidence="4 10" id="KW-0028">Amino-acid biosynthesis</keyword>
<feature type="binding site" evidence="10 11">
    <location>
        <position position="393"/>
    </location>
    <ligand>
        <name>Mg(2+)</name>
        <dbReference type="ChEBI" id="CHEBI:18420"/>
        <label>2</label>
    </ligand>
</feature>
<keyword evidence="5 10" id="KW-0479">Metal-binding</keyword>
<dbReference type="UniPathway" id="UPA00049">
    <property type="reaction ID" value="UER00060"/>
</dbReference>
<sequence>MENYFNTLPLREKLAQLGKCRFMAKEEFSRGCDLLKGWEVVIIGCGAQGLNQGLNMRDSGLKISYALRDQAIKEKRQSFLSATENGFDVGTPEEFVPKADLVLNLTPDKQHTAAVSSFMHLMKKGSSLAYSHGFNIVEEGMKIREDITVIMVAPKCPGTEVREEYKRGFGVPTLIAVHPENDPNKNGLEIAKAYASATGGDKAGVLESSFIAEVKSDLMGEQTILCGMLQTSAILGHKHLIHLGMEPGYSRKLIQYGLETITEGLKHGGITNMMDRLPNPSKIRACVLSEELKQILAPLFQKHMDEIIEGEFSKTMMIDWDNDDNNLLMWREETAKTSFELAPDCDEQITEQEYYDKGIFLIAMVKAGVELAFDTMVAAGIIEESAYYESLHETPLIANCVARNKLYEMNVVISDTAEYGNYLFTHAAIPLLKNFVSKLSLEDIGHGISDCLSGVDNQKLISVNESIRNHPVEIIGKKLRGYMTEMKSLA</sequence>
<keyword evidence="10" id="KW-0521">NADP</keyword>
<evidence type="ECO:0000256" key="9">
    <source>
        <dbReference type="ARBA" id="ARBA00049021"/>
    </source>
</evidence>
<dbReference type="GO" id="GO:0009097">
    <property type="term" value="P:isoleucine biosynthetic process"/>
    <property type="evidence" value="ECO:0007669"/>
    <property type="project" value="UniProtKB-UniRule"/>
</dbReference>
<dbReference type="Pfam" id="PF07991">
    <property type="entry name" value="KARI_N"/>
    <property type="match status" value="1"/>
</dbReference>
<dbReference type="PROSITE" id="PS51850">
    <property type="entry name" value="KARI_N"/>
    <property type="match status" value="1"/>
</dbReference>
<dbReference type="Pfam" id="PF01450">
    <property type="entry name" value="KARI_C"/>
    <property type="match status" value="2"/>
</dbReference>
<feature type="binding site" evidence="10">
    <location>
        <position position="158"/>
    </location>
    <ligand>
        <name>NADP(+)</name>
        <dbReference type="ChEBI" id="CHEBI:58349"/>
    </ligand>
</feature>
<feature type="binding site" evidence="10">
    <location>
        <position position="78"/>
    </location>
    <ligand>
        <name>NADP(+)</name>
        <dbReference type="ChEBI" id="CHEBI:58349"/>
    </ligand>
</feature>
<dbReference type="PANTHER" id="PTHR21371">
    <property type="entry name" value="KETOL-ACID REDUCTOISOMERASE, MITOCHONDRIAL"/>
    <property type="match status" value="1"/>
</dbReference>
<dbReference type="EC" id="1.1.1.86" evidence="10"/>
<dbReference type="NCBIfam" id="NF003557">
    <property type="entry name" value="PRK05225.1"/>
    <property type="match status" value="1"/>
</dbReference>
<feature type="binding site" evidence="10 11">
    <location>
        <position position="217"/>
    </location>
    <ligand>
        <name>Mg(2+)</name>
        <dbReference type="ChEBI" id="CHEBI:18420"/>
        <label>2</label>
    </ligand>
</feature>
<evidence type="ECO:0000313" key="14">
    <source>
        <dbReference type="EMBL" id="RZO05782.1"/>
    </source>
</evidence>
<keyword evidence="7 10" id="KW-0560">Oxidoreductase</keyword>
<dbReference type="GO" id="GO:0004455">
    <property type="term" value="F:ketol-acid reductoisomerase activity"/>
    <property type="evidence" value="ECO:0007669"/>
    <property type="project" value="UniProtKB-UniRule"/>
</dbReference>
<feature type="binding site" evidence="10 11">
    <location>
        <position position="217"/>
    </location>
    <ligand>
        <name>Mg(2+)</name>
        <dbReference type="ChEBI" id="CHEBI:18420"/>
        <label>1</label>
    </ligand>
</feature>
<reference evidence="14 15" key="1">
    <citation type="submission" date="2019-02" db="EMBL/GenBank/DDBJ databases">
        <title>Prokaryotic population dynamics and viral predation in marine succession experiment using metagenomics: the confinement effect.</title>
        <authorList>
            <person name="Haro-Moreno J.M."/>
            <person name="Rodriguez-Valera F."/>
            <person name="Lopez-Perez M."/>
        </authorList>
    </citation>
    <scope>NUCLEOTIDE SEQUENCE [LARGE SCALE GENOMIC DNA]</scope>
    <source>
        <strain evidence="14">MED-G169</strain>
    </source>
</reference>
<feature type="binding site" evidence="10">
    <location>
        <position position="68"/>
    </location>
    <ligand>
        <name>NADP(+)</name>
        <dbReference type="ChEBI" id="CHEBI:58349"/>
    </ligand>
</feature>
<dbReference type="InterPro" id="IPR036291">
    <property type="entry name" value="NAD(P)-bd_dom_sf"/>
</dbReference>
<keyword evidence="6 10" id="KW-0460">Magnesium</keyword>
<dbReference type="InterPro" id="IPR013328">
    <property type="entry name" value="6PGD_dom2"/>
</dbReference>
<dbReference type="InterPro" id="IPR013023">
    <property type="entry name" value="KARI"/>
</dbReference>
<name>A0A520LL02_9GAMM</name>
<dbReference type="Gene3D" id="1.10.1040.10">
    <property type="entry name" value="N-(1-d-carboxylethyl)-l-norvaline Dehydrogenase, domain 2"/>
    <property type="match status" value="1"/>
</dbReference>
<evidence type="ECO:0000256" key="2">
    <source>
        <dbReference type="ARBA" id="ARBA00004885"/>
    </source>
</evidence>
<evidence type="ECO:0000256" key="10">
    <source>
        <dbReference type="HAMAP-Rule" id="MF_00435"/>
    </source>
</evidence>
<keyword evidence="8 10" id="KW-0100">Branched-chain amino acid biosynthesis</keyword>
<feature type="active site" evidence="10">
    <location>
        <position position="132"/>
    </location>
</feature>
<comment type="caution">
    <text evidence="14">The sequence shown here is derived from an EMBL/GenBank/DDBJ whole genome shotgun (WGS) entry which is preliminary data.</text>
</comment>
<evidence type="ECO:0000256" key="11">
    <source>
        <dbReference type="PROSITE-ProRule" id="PRU01198"/>
    </source>
</evidence>
<comment type="pathway">
    <text evidence="2 10">Amino-acid biosynthesis; L-isoleucine biosynthesis; L-isoleucine from 2-oxobutanoate: step 2/4.</text>
</comment>
<feature type="domain" description="KARI C-terminal knotted" evidence="13">
    <location>
        <begin position="209"/>
        <end position="344"/>
    </location>
</feature>
<dbReference type="EMBL" id="SHBO01000036">
    <property type="protein sequence ID" value="RZO05782.1"/>
    <property type="molecule type" value="Genomic_DNA"/>
</dbReference>
<dbReference type="InterPro" id="IPR013116">
    <property type="entry name" value="KARI_N"/>
</dbReference>
<dbReference type="InterPro" id="IPR000506">
    <property type="entry name" value="KARI_C"/>
</dbReference>
<dbReference type="InterPro" id="IPR008927">
    <property type="entry name" value="6-PGluconate_DH-like_C_sf"/>
</dbReference>
<dbReference type="Proteomes" id="UP000318148">
    <property type="component" value="Unassembled WGS sequence"/>
</dbReference>
<dbReference type="AlphaFoldDB" id="A0A520LL02"/>
<evidence type="ECO:0000256" key="4">
    <source>
        <dbReference type="ARBA" id="ARBA00022605"/>
    </source>
</evidence>